<comment type="similarity">
    <text evidence="1">Belongs to the TMEM53 family.</text>
</comment>
<dbReference type="PANTHER" id="PTHR12265">
    <property type="entry name" value="TRANSMEMBRANE PROTEIN 53"/>
    <property type="match status" value="1"/>
</dbReference>
<evidence type="ECO:0000313" key="10">
    <source>
        <dbReference type="Proteomes" id="UP000320475"/>
    </source>
</evidence>
<reference evidence="9 10" key="1">
    <citation type="journal article" date="2019" name="Sci. Rep.">
        <title>Comparative genomics of chytrid fungi reveal insights into the obligate biotrophic and pathogenic lifestyle of Synchytrium endobioticum.</title>
        <authorList>
            <person name="van de Vossenberg B.T.L.H."/>
            <person name="Warris S."/>
            <person name="Nguyen H.D.T."/>
            <person name="van Gent-Pelzer M.P.E."/>
            <person name="Joly D.L."/>
            <person name="van de Geest H.C."/>
            <person name="Bonants P.J.M."/>
            <person name="Smith D.S."/>
            <person name="Levesque C.A."/>
            <person name="van der Lee T.A.J."/>
        </authorList>
    </citation>
    <scope>NUCLEOTIDE SEQUENCE [LARGE SCALE GENOMIC DNA]</scope>
    <source>
        <strain evidence="7 10">LEV6574</strain>
        <strain evidence="8 9">MB42</strain>
    </source>
</reference>
<proteinExistence type="inferred from homology"/>
<evidence type="ECO:0000256" key="2">
    <source>
        <dbReference type="ARBA" id="ARBA00022692"/>
    </source>
</evidence>
<dbReference type="EMBL" id="QEAM01000557">
    <property type="protein sequence ID" value="TPX38849.1"/>
    <property type="molecule type" value="Genomic_DNA"/>
</dbReference>
<organism evidence="8 9">
    <name type="scientific">Synchytrium endobioticum</name>
    <dbReference type="NCBI Taxonomy" id="286115"/>
    <lineage>
        <taxon>Eukaryota</taxon>
        <taxon>Fungi</taxon>
        <taxon>Fungi incertae sedis</taxon>
        <taxon>Chytridiomycota</taxon>
        <taxon>Chytridiomycota incertae sedis</taxon>
        <taxon>Chytridiomycetes</taxon>
        <taxon>Synchytriales</taxon>
        <taxon>Synchytriaceae</taxon>
        <taxon>Synchytrium</taxon>
    </lineage>
</organism>
<name>A0A507CMX0_9FUNG</name>
<evidence type="ECO:0000256" key="6">
    <source>
        <dbReference type="ARBA" id="ARBA00034303"/>
    </source>
</evidence>
<dbReference type="Proteomes" id="UP000317494">
    <property type="component" value="Unassembled WGS sequence"/>
</dbReference>
<sequence length="374" mass="42031">MKPRISLPSRTNIQSTLSAYTLPAAPSRTPCNINPPLCIRAHPSHFAAFTHQRTICTQFTDKALSSGFVLTQAPEPKGIPSQKDLMVVLGWYGSNSRNIRHYVSLNNRMGFDTVTYISPATTLYRPAAFFTTIQELTAELASYWAFRRNTPGYENAAVRFHILSNNGMYVYSAIALTVATQLGMESTTNTAFPIPPIPPTPKFTALPTKHLDRFWASLNSPATRVIIDSAPAPLVPDLIARGQIAMLTGSTLGKEFGLNYADTLPVISPMLEFVYKWFCRAPWVRPYLYRLHLGLRLVPANARYLFLYGGGDRVISAEIIEFYIKELRQRGLLVKAKRFDDSAHVQHLRTHPDEYTQVVRDFNESPVPLQELQI</sequence>
<evidence type="ECO:0000313" key="7">
    <source>
        <dbReference type="EMBL" id="TPX38849.1"/>
    </source>
</evidence>
<evidence type="ECO:0000256" key="4">
    <source>
        <dbReference type="ARBA" id="ARBA00023136"/>
    </source>
</evidence>
<evidence type="ECO:0000256" key="1">
    <source>
        <dbReference type="ARBA" id="ARBA00007387"/>
    </source>
</evidence>
<comment type="subcellular location">
    <subcellularLocation>
        <location evidence="6">Nucleus outer membrane</location>
        <topology evidence="6">Single-pass membrane protein</topology>
    </subcellularLocation>
</comment>
<dbReference type="VEuPathDB" id="FungiDB:SeMB42_g06049"/>
<dbReference type="Proteomes" id="UP000320475">
    <property type="component" value="Unassembled WGS sequence"/>
</dbReference>
<keyword evidence="9" id="KW-1185">Reference proteome</keyword>
<dbReference type="OrthoDB" id="77878at2759"/>
<evidence type="ECO:0000256" key="3">
    <source>
        <dbReference type="ARBA" id="ARBA00022989"/>
    </source>
</evidence>
<keyword evidence="4" id="KW-0472">Membrane</keyword>
<keyword evidence="2" id="KW-0812">Transmembrane</keyword>
<dbReference type="SUPFAM" id="SSF53474">
    <property type="entry name" value="alpha/beta-Hydrolases"/>
    <property type="match status" value="1"/>
</dbReference>
<evidence type="ECO:0000313" key="8">
    <source>
        <dbReference type="EMBL" id="TPX40323.1"/>
    </source>
</evidence>
<dbReference type="GO" id="GO:0005640">
    <property type="term" value="C:nuclear outer membrane"/>
    <property type="evidence" value="ECO:0007669"/>
    <property type="project" value="UniProtKB-SubCell"/>
</dbReference>
<dbReference type="Pfam" id="PF05705">
    <property type="entry name" value="DUF829"/>
    <property type="match status" value="2"/>
</dbReference>
<dbReference type="InterPro" id="IPR008547">
    <property type="entry name" value="DUF829_TMEM53"/>
</dbReference>
<keyword evidence="5" id="KW-0539">Nucleus</keyword>
<gene>
    <name evidence="7" type="ORF">SeLEV6574_g07574</name>
    <name evidence="8" type="ORF">SeMB42_g06049</name>
</gene>
<evidence type="ECO:0000313" key="9">
    <source>
        <dbReference type="Proteomes" id="UP000317494"/>
    </source>
</evidence>
<comment type="caution">
    <text evidence="8">The sequence shown here is derived from an EMBL/GenBank/DDBJ whole genome shotgun (WGS) entry which is preliminary data.</text>
</comment>
<protein>
    <submittedName>
        <fullName evidence="8">Uncharacterized protein</fullName>
    </submittedName>
</protein>
<dbReference type="AlphaFoldDB" id="A0A507CMX0"/>
<evidence type="ECO:0000256" key="5">
    <source>
        <dbReference type="ARBA" id="ARBA00023242"/>
    </source>
</evidence>
<dbReference type="EMBL" id="QEAN01000318">
    <property type="protein sequence ID" value="TPX40323.1"/>
    <property type="molecule type" value="Genomic_DNA"/>
</dbReference>
<accession>A0A507CMX0</accession>
<dbReference type="PANTHER" id="PTHR12265:SF30">
    <property type="entry name" value="TRANSMEMBRANE PROTEIN 53"/>
    <property type="match status" value="1"/>
</dbReference>
<keyword evidence="3" id="KW-1133">Transmembrane helix</keyword>
<dbReference type="InterPro" id="IPR029058">
    <property type="entry name" value="AB_hydrolase_fold"/>
</dbReference>